<evidence type="ECO:0000313" key="2">
    <source>
        <dbReference type="Proteomes" id="UP000266643"/>
    </source>
</evidence>
<reference evidence="1 2" key="1">
    <citation type="submission" date="2018-08" db="EMBL/GenBank/DDBJ databases">
        <title>Aphanomyces genome sequencing and annotation.</title>
        <authorList>
            <person name="Minardi D."/>
            <person name="Oidtmann B."/>
            <person name="Van Der Giezen M."/>
            <person name="Studholme D.J."/>
        </authorList>
    </citation>
    <scope>NUCLEOTIDE SEQUENCE [LARGE SCALE GENOMIC DNA]</scope>
    <source>
        <strain evidence="1 2">D2</strain>
    </source>
</reference>
<name>A0A397DS46_APHAT</name>
<organism evidence="1 2">
    <name type="scientific">Aphanomyces astaci</name>
    <name type="common">Crayfish plague agent</name>
    <dbReference type="NCBI Taxonomy" id="112090"/>
    <lineage>
        <taxon>Eukaryota</taxon>
        <taxon>Sar</taxon>
        <taxon>Stramenopiles</taxon>
        <taxon>Oomycota</taxon>
        <taxon>Saprolegniomycetes</taxon>
        <taxon>Saprolegniales</taxon>
        <taxon>Verrucalvaceae</taxon>
        <taxon>Aphanomyces</taxon>
    </lineage>
</organism>
<dbReference type="Gene3D" id="1.25.40.10">
    <property type="entry name" value="Tetratricopeptide repeat domain"/>
    <property type="match status" value="1"/>
</dbReference>
<accession>A0A397DS46</accession>
<dbReference type="SUPFAM" id="SSF48452">
    <property type="entry name" value="TPR-like"/>
    <property type="match status" value="1"/>
</dbReference>
<dbReference type="Proteomes" id="UP000266643">
    <property type="component" value="Unassembled WGS sequence"/>
</dbReference>
<dbReference type="EMBL" id="QUTD01004704">
    <property type="protein sequence ID" value="RHY66518.1"/>
    <property type="molecule type" value="Genomic_DNA"/>
</dbReference>
<protein>
    <submittedName>
        <fullName evidence="1">Uncharacterized protein</fullName>
    </submittedName>
</protein>
<proteinExistence type="predicted"/>
<dbReference type="InterPro" id="IPR011990">
    <property type="entry name" value="TPR-like_helical_dom_sf"/>
</dbReference>
<evidence type="ECO:0000313" key="1">
    <source>
        <dbReference type="EMBL" id="RHY66518.1"/>
    </source>
</evidence>
<comment type="caution">
    <text evidence="1">The sequence shown here is derived from an EMBL/GenBank/DDBJ whole genome shotgun (WGS) entry which is preliminary data.</text>
</comment>
<dbReference type="VEuPathDB" id="FungiDB:H257_01715"/>
<dbReference type="AlphaFoldDB" id="A0A397DS46"/>
<sequence>MCICRVLLRAAKQFHQYESEHRSLYAAVRSGSLLPYHGIREDWKREQSLRSLVDGMSPHETLAWRDVVTAVRDKFTAADSKLPVSERLDRAFTTLRLLGLHNDMVHAHIANGMFAPKRRDGLPMDVLFKVGDVVRVEGIGRGVVCSWNVPRLKYRKCTPKYTILAHIRPRPKDDESDEDTAADHDFDDRWRMYHVDETRIKLSRKASPVKNPSLLCYFDGFEHGRHVPCRSLMARFPDDVAPPPHARPVIPSILDLQNADEDALVLYVQSPDATVSHIARTVLDAKWMDEAGPGAKRDLERAMEVYAGGNKPAGRKQMKAIVKAHPTYVSALEILAITTLDDGTYIILLPSYSNAEDALDLFQRVVDLKPLHLRGLSGLATSAAKLRQWDVAHASAAKLIRLDPTSSIAKRVLAKVDDALYYLF</sequence>
<gene>
    <name evidence="1" type="ORF">DYB30_012414</name>
</gene>